<name>A0ABT8YAN9_9SPHN</name>
<organism evidence="7 8">
    <name type="scientific">Sphingomonas natans</name>
    <dbReference type="NCBI Taxonomy" id="3063330"/>
    <lineage>
        <taxon>Bacteria</taxon>
        <taxon>Pseudomonadati</taxon>
        <taxon>Pseudomonadota</taxon>
        <taxon>Alphaproteobacteria</taxon>
        <taxon>Sphingomonadales</taxon>
        <taxon>Sphingomonadaceae</taxon>
        <taxon>Sphingomonas</taxon>
    </lineage>
</organism>
<keyword evidence="1 5" id="KW-0673">Quorum sensing</keyword>
<dbReference type="EC" id="2.3.1.184" evidence="6"/>
<dbReference type="Pfam" id="PF00765">
    <property type="entry name" value="Autoind_synth"/>
    <property type="match status" value="1"/>
</dbReference>
<dbReference type="SUPFAM" id="SSF55729">
    <property type="entry name" value="Acyl-CoA N-acyltransferases (Nat)"/>
    <property type="match status" value="1"/>
</dbReference>
<comment type="catalytic activity">
    <reaction evidence="6">
        <text>a fatty acyl-[ACP] + S-adenosyl-L-methionine = an N-acyl-L-homoserine lactone + S-methyl-5'-thioadenosine + holo-[ACP] + H(+)</text>
        <dbReference type="Rhea" id="RHEA:10096"/>
        <dbReference type="Rhea" id="RHEA-COMP:9685"/>
        <dbReference type="Rhea" id="RHEA-COMP:14125"/>
        <dbReference type="ChEBI" id="CHEBI:15378"/>
        <dbReference type="ChEBI" id="CHEBI:17509"/>
        <dbReference type="ChEBI" id="CHEBI:55474"/>
        <dbReference type="ChEBI" id="CHEBI:59789"/>
        <dbReference type="ChEBI" id="CHEBI:64479"/>
        <dbReference type="ChEBI" id="CHEBI:138651"/>
        <dbReference type="EC" id="2.3.1.184"/>
    </reaction>
</comment>
<accession>A0ABT8YAN9</accession>
<dbReference type="EMBL" id="JAUOTP010000005">
    <property type="protein sequence ID" value="MDO6415386.1"/>
    <property type="molecule type" value="Genomic_DNA"/>
</dbReference>
<evidence type="ECO:0000256" key="6">
    <source>
        <dbReference type="RuleBase" id="RU361135"/>
    </source>
</evidence>
<evidence type="ECO:0000256" key="5">
    <source>
        <dbReference type="PROSITE-ProRule" id="PRU00533"/>
    </source>
</evidence>
<dbReference type="Proteomes" id="UP001169764">
    <property type="component" value="Unassembled WGS sequence"/>
</dbReference>
<dbReference type="PRINTS" id="PR01549">
    <property type="entry name" value="AUTOINDCRSYN"/>
</dbReference>
<evidence type="ECO:0000313" key="8">
    <source>
        <dbReference type="Proteomes" id="UP001169764"/>
    </source>
</evidence>
<comment type="similarity">
    <text evidence="5 6">Belongs to the autoinducer synthase family.</text>
</comment>
<comment type="caution">
    <text evidence="7">The sequence shown here is derived from an EMBL/GenBank/DDBJ whole genome shotgun (WGS) entry which is preliminary data.</text>
</comment>
<sequence length="208" mass="23023">MIRIFHGARELGTSGLVDDMHRDRKRIFVDLLKWEVPVIDGDYEIDQFDTDAAVYLVAAGPDGEHRGSIRLLPTNGDHILGSIFPGLCDQPVPRSPRIYEISRGCLSPRLRAPERREVRNALTTAAVQYAMMHGIWSFTCIADAGWLRQILSLGWDCRALGASRRIGRAMTGALRIDITTGTLDQLQEAGSYRSLPLALADLPEKVAA</sequence>
<evidence type="ECO:0000256" key="2">
    <source>
        <dbReference type="ARBA" id="ARBA00022679"/>
    </source>
</evidence>
<gene>
    <name evidence="7" type="ORF">Q4F19_13415</name>
</gene>
<dbReference type="PROSITE" id="PS51187">
    <property type="entry name" value="AUTOINDUCER_SYNTH_2"/>
    <property type="match status" value="1"/>
</dbReference>
<dbReference type="PANTHER" id="PTHR39322:SF1">
    <property type="entry name" value="ISOVALERYL-HOMOSERINE LACTONE SYNTHASE"/>
    <property type="match status" value="1"/>
</dbReference>
<evidence type="ECO:0000256" key="3">
    <source>
        <dbReference type="ARBA" id="ARBA00022691"/>
    </source>
</evidence>
<evidence type="ECO:0000256" key="4">
    <source>
        <dbReference type="ARBA" id="ARBA00022929"/>
    </source>
</evidence>
<proteinExistence type="inferred from homology"/>
<keyword evidence="3 6" id="KW-0949">S-adenosyl-L-methionine</keyword>
<evidence type="ECO:0000256" key="1">
    <source>
        <dbReference type="ARBA" id="ARBA00022654"/>
    </source>
</evidence>
<keyword evidence="8" id="KW-1185">Reference proteome</keyword>
<dbReference type="PANTHER" id="PTHR39322">
    <property type="entry name" value="ACYL-HOMOSERINE-LACTONE SYNTHASE"/>
    <property type="match status" value="1"/>
</dbReference>
<dbReference type="RefSeq" id="WP_303543361.1">
    <property type="nucleotide sequence ID" value="NZ_JAUOTP010000005.1"/>
</dbReference>
<reference evidence="7" key="1">
    <citation type="submission" date="2023-07" db="EMBL/GenBank/DDBJ databases">
        <authorList>
            <person name="Kim M."/>
        </authorList>
    </citation>
    <scope>NUCLEOTIDE SEQUENCE</scope>
    <source>
        <strain evidence="7">BIUV-7</strain>
    </source>
</reference>
<keyword evidence="2 6" id="KW-0808">Transferase</keyword>
<dbReference type="Gene3D" id="3.40.630.30">
    <property type="match status" value="1"/>
</dbReference>
<protein>
    <recommendedName>
        <fullName evidence="6">Acyl-homoserine-lactone synthase</fullName>
        <ecNumber evidence="6">2.3.1.184</ecNumber>
    </recommendedName>
    <alternativeName>
        <fullName evidence="6">Autoinducer synthesis protein</fullName>
    </alternativeName>
</protein>
<evidence type="ECO:0000313" key="7">
    <source>
        <dbReference type="EMBL" id="MDO6415386.1"/>
    </source>
</evidence>
<keyword evidence="4 5" id="KW-0071">Autoinducer synthesis</keyword>
<dbReference type="InterPro" id="IPR001690">
    <property type="entry name" value="Autoind_synthase"/>
</dbReference>
<dbReference type="InterPro" id="IPR016181">
    <property type="entry name" value="Acyl_CoA_acyltransferase"/>
</dbReference>